<evidence type="ECO:0000313" key="3">
    <source>
        <dbReference type="Proteomes" id="UP001221757"/>
    </source>
</evidence>
<keyword evidence="1" id="KW-0812">Transmembrane</keyword>
<protein>
    <submittedName>
        <fullName evidence="2">Uncharacterized protein</fullName>
    </submittedName>
</protein>
<proteinExistence type="predicted"/>
<dbReference type="EMBL" id="JARKIE010000427">
    <property type="protein sequence ID" value="KAJ7640562.1"/>
    <property type="molecule type" value="Genomic_DNA"/>
</dbReference>
<sequence length="137" mass="14642">MFYGLGRSPGGWTPESCFWLRATQMTRSARGTSSAPATGSGLRTSDNAPSVLRETKAYFRAAIRFAGVVVGGGVLILVFLLLLGLRRRRRRIDDTLQQYTVQEVQTTSGKNASATGSIPVASRSKGATGILQLHGVV</sequence>
<keyword evidence="1" id="KW-1133">Transmembrane helix</keyword>
<evidence type="ECO:0000313" key="2">
    <source>
        <dbReference type="EMBL" id="KAJ7640562.1"/>
    </source>
</evidence>
<dbReference type="AlphaFoldDB" id="A0AAD7C6N6"/>
<name>A0AAD7C6N6_MYCRO</name>
<organism evidence="2 3">
    <name type="scientific">Mycena rosella</name>
    <name type="common">Pink bonnet</name>
    <name type="synonym">Agaricus rosellus</name>
    <dbReference type="NCBI Taxonomy" id="1033263"/>
    <lineage>
        <taxon>Eukaryota</taxon>
        <taxon>Fungi</taxon>
        <taxon>Dikarya</taxon>
        <taxon>Basidiomycota</taxon>
        <taxon>Agaricomycotina</taxon>
        <taxon>Agaricomycetes</taxon>
        <taxon>Agaricomycetidae</taxon>
        <taxon>Agaricales</taxon>
        <taxon>Marasmiineae</taxon>
        <taxon>Mycenaceae</taxon>
        <taxon>Mycena</taxon>
    </lineage>
</organism>
<dbReference type="Proteomes" id="UP001221757">
    <property type="component" value="Unassembled WGS sequence"/>
</dbReference>
<evidence type="ECO:0000256" key="1">
    <source>
        <dbReference type="SAM" id="Phobius"/>
    </source>
</evidence>
<accession>A0AAD7C6N6</accession>
<comment type="caution">
    <text evidence="2">The sequence shown here is derived from an EMBL/GenBank/DDBJ whole genome shotgun (WGS) entry which is preliminary data.</text>
</comment>
<reference evidence="2" key="1">
    <citation type="submission" date="2023-03" db="EMBL/GenBank/DDBJ databases">
        <title>Massive genome expansion in bonnet fungi (Mycena s.s.) driven by repeated elements and novel gene families across ecological guilds.</title>
        <authorList>
            <consortium name="Lawrence Berkeley National Laboratory"/>
            <person name="Harder C.B."/>
            <person name="Miyauchi S."/>
            <person name="Viragh M."/>
            <person name="Kuo A."/>
            <person name="Thoen E."/>
            <person name="Andreopoulos B."/>
            <person name="Lu D."/>
            <person name="Skrede I."/>
            <person name="Drula E."/>
            <person name="Henrissat B."/>
            <person name="Morin E."/>
            <person name="Kohler A."/>
            <person name="Barry K."/>
            <person name="LaButti K."/>
            <person name="Morin E."/>
            <person name="Salamov A."/>
            <person name="Lipzen A."/>
            <person name="Mereny Z."/>
            <person name="Hegedus B."/>
            <person name="Baldrian P."/>
            <person name="Stursova M."/>
            <person name="Weitz H."/>
            <person name="Taylor A."/>
            <person name="Grigoriev I.V."/>
            <person name="Nagy L.G."/>
            <person name="Martin F."/>
            <person name="Kauserud H."/>
        </authorList>
    </citation>
    <scope>NUCLEOTIDE SEQUENCE</scope>
    <source>
        <strain evidence="2">CBHHK067</strain>
    </source>
</reference>
<keyword evidence="3" id="KW-1185">Reference proteome</keyword>
<feature type="transmembrane region" description="Helical" evidence="1">
    <location>
        <begin position="61"/>
        <end position="83"/>
    </location>
</feature>
<gene>
    <name evidence="2" type="ORF">B0H17DRAFT_1148969</name>
</gene>
<keyword evidence="1" id="KW-0472">Membrane</keyword>